<dbReference type="AlphaFoldDB" id="A0A239CNM5"/>
<keyword evidence="2" id="KW-0804">Transcription</keyword>
<feature type="domain" description="Tetracyclin repressor-like C-terminal" evidence="3">
    <location>
        <begin position="33"/>
        <end position="116"/>
    </location>
</feature>
<evidence type="ECO:0000256" key="2">
    <source>
        <dbReference type="ARBA" id="ARBA00023163"/>
    </source>
</evidence>
<organism evidence="4 5">
    <name type="scientific">Actinoplanes regularis</name>
    <dbReference type="NCBI Taxonomy" id="52697"/>
    <lineage>
        <taxon>Bacteria</taxon>
        <taxon>Bacillati</taxon>
        <taxon>Actinomycetota</taxon>
        <taxon>Actinomycetes</taxon>
        <taxon>Micromonosporales</taxon>
        <taxon>Micromonosporaceae</taxon>
        <taxon>Actinoplanes</taxon>
    </lineage>
</organism>
<keyword evidence="5" id="KW-1185">Reference proteome</keyword>
<dbReference type="SUPFAM" id="SSF48498">
    <property type="entry name" value="Tetracyclin repressor-like, C-terminal domain"/>
    <property type="match status" value="1"/>
</dbReference>
<evidence type="ECO:0000259" key="3">
    <source>
        <dbReference type="Pfam" id="PF16859"/>
    </source>
</evidence>
<accession>A0A239CNM5</accession>
<dbReference type="Pfam" id="PF16859">
    <property type="entry name" value="TetR_C_11"/>
    <property type="match status" value="1"/>
</dbReference>
<dbReference type="InterPro" id="IPR036271">
    <property type="entry name" value="Tet_transcr_reg_TetR-rel_C_sf"/>
</dbReference>
<dbReference type="Proteomes" id="UP000198415">
    <property type="component" value="Unassembled WGS sequence"/>
</dbReference>
<sequence length="129" mass="14093">MITARSRSTASAPDRLQRVPVINQTRADLLAGMAILLGAYFTETGLNPADLRAKVLGPRQSAAETLLDRAVQRGEVDPAVVSPRLASLPFDLFRHEILTTLQPVPDAVVEEILDQIALPLLRRSSTENR</sequence>
<name>A0A239CNM5_9ACTN</name>
<evidence type="ECO:0000256" key="1">
    <source>
        <dbReference type="ARBA" id="ARBA00023015"/>
    </source>
</evidence>
<dbReference type="EMBL" id="FZNR01000012">
    <property type="protein sequence ID" value="SNS21747.1"/>
    <property type="molecule type" value="Genomic_DNA"/>
</dbReference>
<evidence type="ECO:0000313" key="4">
    <source>
        <dbReference type="EMBL" id="SNS21747.1"/>
    </source>
</evidence>
<keyword evidence="1" id="KW-0805">Transcription regulation</keyword>
<reference evidence="4 5" key="1">
    <citation type="submission" date="2017-06" db="EMBL/GenBank/DDBJ databases">
        <authorList>
            <person name="Kim H.J."/>
            <person name="Triplett B.A."/>
        </authorList>
    </citation>
    <scope>NUCLEOTIDE SEQUENCE [LARGE SCALE GENOMIC DNA]</scope>
    <source>
        <strain evidence="4 5">DSM 43151</strain>
    </source>
</reference>
<dbReference type="InterPro" id="IPR011075">
    <property type="entry name" value="TetR_C"/>
</dbReference>
<gene>
    <name evidence="4" type="ORF">SAMN06264365_11210</name>
</gene>
<proteinExistence type="predicted"/>
<protein>
    <submittedName>
        <fullName evidence="4">Transcriptional repressor C-terminal</fullName>
    </submittedName>
</protein>
<dbReference type="Gene3D" id="1.10.357.10">
    <property type="entry name" value="Tetracycline Repressor, domain 2"/>
    <property type="match status" value="1"/>
</dbReference>
<evidence type="ECO:0000313" key="5">
    <source>
        <dbReference type="Proteomes" id="UP000198415"/>
    </source>
</evidence>